<evidence type="ECO:0000313" key="1">
    <source>
        <dbReference type="EMBL" id="KAG5516880.1"/>
    </source>
</evidence>
<name>A0AAV6HSZ4_9ERIC</name>
<dbReference type="Proteomes" id="UP000823749">
    <property type="component" value="Chromosome 13"/>
</dbReference>
<organism evidence="1 2">
    <name type="scientific">Rhododendron griersonianum</name>
    <dbReference type="NCBI Taxonomy" id="479676"/>
    <lineage>
        <taxon>Eukaryota</taxon>
        <taxon>Viridiplantae</taxon>
        <taxon>Streptophyta</taxon>
        <taxon>Embryophyta</taxon>
        <taxon>Tracheophyta</taxon>
        <taxon>Spermatophyta</taxon>
        <taxon>Magnoliopsida</taxon>
        <taxon>eudicotyledons</taxon>
        <taxon>Gunneridae</taxon>
        <taxon>Pentapetalae</taxon>
        <taxon>asterids</taxon>
        <taxon>Ericales</taxon>
        <taxon>Ericaceae</taxon>
        <taxon>Ericoideae</taxon>
        <taxon>Rhodoreae</taxon>
        <taxon>Rhododendron</taxon>
    </lineage>
</organism>
<gene>
    <name evidence="1" type="ORF">RHGRI_037571</name>
</gene>
<protein>
    <submittedName>
        <fullName evidence="1">Uncharacterized protein</fullName>
    </submittedName>
</protein>
<comment type="caution">
    <text evidence="1">The sequence shown here is derived from an EMBL/GenBank/DDBJ whole genome shotgun (WGS) entry which is preliminary data.</text>
</comment>
<dbReference type="EMBL" id="JACTNZ010000013">
    <property type="protein sequence ID" value="KAG5516880.1"/>
    <property type="molecule type" value="Genomic_DNA"/>
</dbReference>
<proteinExistence type="predicted"/>
<evidence type="ECO:0000313" key="2">
    <source>
        <dbReference type="Proteomes" id="UP000823749"/>
    </source>
</evidence>
<sequence length="92" mass="10718">MSRVNYQSKGSNITWKIKWIKTDPFCLLKTRIRCVYDIRGWSSPSWLLNFIVICWRNAFVHCGYPNSLHGSLPTKTGSGVSKNLVEDNWLKR</sequence>
<dbReference type="AlphaFoldDB" id="A0AAV6HSZ4"/>
<reference evidence="1 2" key="1">
    <citation type="submission" date="2020-08" db="EMBL/GenBank/DDBJ databases">
        <title>Plant Genome Project.</title>
        <authorList>
            <person name="Zhang R.-G."/>
        </authorList>
    </citation>
    <scope>NUCLEOTIDE SEQUENCE [LARGE SCALE GENOMIC DNA]</scope>
    <source>
        <strain evidence="1">WSP0</strain>
        <tissue evidence="1">Leaf</tissue>
    </source>
</reference>
<keyword evidence="2" id="KW-1185">Reference proteome</keyword>
<accession>A0AAV6HSZ4</accession>